<dbReference type="AlphaFoldDB" id="A0A915EJZ4"/>
<evidence type="ECO:0000256" key="1">
    <source>
        <dbReference type="SAM" id="MobiDB-lite"/>
    </source>
</evidence>
<accession>A0A915EJZ4</accession>
<organism evidence="2 3">
    <name type="scientific">Ditylenchus dipsaci</name>
    <dbReference type="NCBI Taxonomy" id="166011"/>
    <lineage>
        <taxon>Eukaryota</taxon>
        <taxon>Metazoa</taxon>
        <taxon>Ecdysozoa</taxon>
        <taxon>Nematoda</taxon>
        <taxon>Chromadorea</taxon>
        <taxon>Rhabditida</taxon>
        <taxon>Tylenchina</taxon>
        <taxon>Tylenchomorpha</taxon>
        <taxon>Sphaerularioidea</taxon>
        <taxon>Anguinidae</taxon>
        <taxon>Anguininae</taxon>
        <taxon>Ditylenchus</taxon>
    </lineage>
</organism>
<protein>
    <submittedName>
        <fullName evidence="3">Uncharacterized protein</fullName>
    </submittedName>
</protein>
<dbReference type="Proteomes" id="UP000887574">
    <property type="component" value="Unplaced"/>
</dbReference>
<feature type="compositionally biased region" description="Polar residues" evidence="1">
    <location>
        <begin position="7"/>
        <end position="19"/>
    </location>
</feature>
<dbReference type="WBParaSite" id="jg7541">
    <property type="protein sequence ID" value="jg7541"/>
    <property type="gene ID" value="jg7541"/>
</dbReference>
<proteinExistence type="predicted"/>
<feature type="region of interest" description="Disordered" evidence="1">
    <location>
        <begin position="1"/>
        <end position="24"/>
    </location>
</feature>
<evidence type="ECO:0000313" key="2">
    <source>
        <dbReference type="Proteomes" id="UP000887574"/>
    </source>
</evidence>
<reference evidence="3" key="1">
    <citation type="submission" date="2022-11" db="UniProtKB">
        <authorList>
            <consortium name="WormBaseParasite"/>
        </authorList>
    </citation>
    <scope>IDENTIFICATION</scope>
</reference>
<sequence length="174" mass="18792">MAAAAPSVSNKRAATSSAVSKEERANSLDLNDRYMSKKWYEDGNGDNLLMTAPQHSAFLDPSSQMCSHLLVLGLAMEWEVLLPFYLTNGAICFWLSNNALFCPPPTMVQQWVCRNAAACQTTNNSNSSTTTTTTCCLPTPRRAAAQFNPSGSAMLESHHGGSACMITEHSQPGK</sequence>
<evidence type="ECO:0000313" key="3">
    <source>
        <dbReference type="WBParaSite" id="jg7541"/>
    </source>
</evidence>
<keyword evidence="2" id="KW-1185">Reference proteome</keyword>
<name>A0A915EJZ4_9BILA</name>